<name>A0AAC8Q681_9BACT</name>
<dbReference type="AlphaFoldDB" id="A0AAC8Q681"/>
<feature type="region of interest" description="Disordered" evidence="1">
    <location>
        <begin position="1"/>
        <end position="41"/>
    </location>
</feature>
<evidence type="ECO:0000313" key="3">
    <source>
        <dbReference type="Proteomes" id="UP000035579"/>
    </source>
</evidence>
<gene>
    <name evidence="2" type="ORF">AA314_02922</name>
</gene>
<dbReference type="KEGG" id="age:AA314_02922"/>
<dbReference type="Proteomes" id="UP000035579">
    <property type="component" value="Chromosome"/>
</dbReference>
<evidence type="ECO:0000256" key="1">
    <source>
        <dbReference type="SAM" id="MobiDB-lite"/>
    </source>
</evidence>
<feature type="compositionally biased region" description="Low complexity" evidence="1">
    <location>
        <begin position="15"/>
        <end position="41"/>
    </location>
</feature>
<protein>
    <submittedName>
        <fullName evidence="2">Uncharacterized protein</fullName>
    </submittedName>
</protein>
<proteinExistence type="predicted"/>
<reference evidence="2 3" key="1">
    <citation type="submission" date="2015-05" db="EMBL/GenBank/DDBJ databases">
        <title>Genome assembly of Archangium gephyra DSM 2261.</title>
        <authorList>
            <person name="Sharma G."/>
            <person name="Subramanian S."/>
        </authorList>
    </citation>
    <scope>NUCLEOTIDE SEQUENCE [LARGE SCALE GENOMIC DNA]</scope>
    <source>
        <strain evidence="2 3">DSM 2261</strain>
    </source>
</reference>
<sequence>MKVGQNRPSVPTQSTTATETRKGTTAAQAQTSTARSASTFQTGFDTAVKKNTFSVQAAATPVVMTPAPPPEDAAPGATGSKITDDQLLKVLNESHQMIFGRDVDQAQLKGWMDRARTLRDRPEDPSQPRSLDDIKYTLFSELRTGKTKEQLNTLDQPTLKKLVNDAYQLFAGPGAQPDAAKAKELLDFATQLRDHPEDPSKPLDADGIKYALFSKLRGTYNSDPKANVTGDQLKKAVTDAYQLFAGPGAQPDAAKAKELLDFATQLRDHPEDPSRPLDADGIKYALFSKLRGTYNSDPKAAVSGDQLKKAVNDAYQLFAGPGAQPDAAKAKELLDFATQLRDHPEDPSKPLDADGIKYALFSKLRGTYNSDPKANVTGDQLKKAVNDAYQLFAGPGAQPDAAKAKELLDFATQLRDHPEDPSRPLDADGIKYALFSKLRGTYNSDPKAKVSEDQLRKLLDEAHNLVFGNGANGPQVEAWMARARKLRDDKDNPLDANGIKYALFRLMRQVK</sequence>
<organism evidence="2 3">
    <name type="scientific">Archangium gephyra</name>
    <dbReference type="NCBI Taxonomy" id="48"/>
    <lineage>
        <taxon>Bacteria</taxon>
        <taxon>Pseudomonadati</taxon>
        <taxon>Myxococcota</taxon>
        <taxon>Myxococcia</taxon>
        <taxon>Myxococcales</taxon>
        <taxon>Cystobacterineae</taxon>
        <taxon>Archangiaceae</taxon>
        <taxon>Archangium</taxon>
    </lineage>
</organism>
<accession>A0AAC8Q681</accession>
<dbReference type="EMBL" id="CP011509">
    <property type="protein sequence ID" value="AKJ01296.1"/>
    <property type="molecule type" value="Genomic_DNA"/>
</dbReference>
<dbReference type="RefSeq" id="WP_047855911.1">
    <property type="nucleotide sequence ID" value="NZ_CP011509.1"/>
</dbReference>
<feature type="compositionally biased region" description="Polar residues" evidence="1">
    <location>
        <begin position="1"/>
        <end position="14"/>
    </location>
</feature>
<evidence type="ECO:0000313" key="2">
    <source>
        <dbReference type="EMBL" id="AKJ01296.1"/>
    </source>
</evidence>